<dbReference type="STRING" id="425265.A8PVP6"/>
<dbReference type="GO" id="GO:0034975">
    <property type="term" value="P:protein folding in endoplasmic reticulum"/>
    <property type="evidence" value="ECO:0007669"/>
    <property type="project" value="TreeGrafter"/>
</dbReference>
<dbReference type="VEuPathDB" id="FungiDB:MGL_0923"/>
<dbReference type="AlphaFoldDB" id="A8PVP6"/>
<dbReference type="Pfam" id="PF25293">
    <property type="entry name" value="Beta-prop_EMC1_N"/>
    <property type="match status" value="1"/>
</dbReference>
<evidence type="ECO:0000313" key="16">
    <source>
        <dbReference type="Proteomes" id="UP000008837"/>
    </source>
</evidence>
<keyword evidence="5 11" id="KW-0812">Transmembrane</keyword>
<feature type="chain" id="PRO_5002725001" description="ER membrane protein complex subunit 1" evidence="12">
    <location>
        <begin position="26"/>
        <end position="1063"/>
    </location>
</feature>
<keyword evidence="7" id="KW-0256">Endoplasmic reticulum</keyword>
<evidence type="ECO:0000256" key="12">
    <source>
        <dbReference type="SAM" id="SignalP"/>
    </source>
</evidence>
<name>A8PVP6_MALGO</name>
<keyword evidence="16" id="KW-1185">Reference proteome</keyword>
<evidence type="ECO:0000256" key="9">
    <source>
        <dbReference type="ARBA" id="ARBA00023136"/>
    </source>
</evidence>
<evidence type="ECO:0000256" key="7">
    <source>
        <dbReference type="ARBA" id="ARBA00022824"/>
    </source>
</evidence>
<comment type="subunit">
    <text evidence="3">Component of the ER membrane protein complex (EMC).</text>
</comment>
<evidence type="ECO:0000259" key="14">
    <source>
        <dbReference type="Pfam" id="PF25293"/>
    </source>
</evidence>
<dbReference type="GeneID" id="5855960"/>
<dbReference type="SUPFAM" id="SSF50998">
    <property type="entry name" value="Quinoprotein alcohol dehydrogenase-like"/>
    <property type="match status" value="1"/>
</dbReference>
<dbReference type="EMBL" id="AAYY01000003">
    <property type="protein sequence ID" value="EDP44441.1"/>
    <property type="molecule type" value="Genomic_DNA"/>
</dbReference>
<accession>A8PVP6</accession>
<proteinExistence type="inferred from homology"/>
<dbReference type="InterPro" id="IPR011047">
    <property type="entry name" value="Quinoprotein_ADH-like_sf"/>
</dbReference>
<dbReference type="PANTHER" id="PTHR21573:SF0">
    <property type="entry name" value="ER MEMBRANE PROTEIN COMPLEX SUBUNIT 1"/>
    <property type="match status" value="1"/>
</dbReference>
<evidence type="ECO:0000256" key="3">
    <source>
        <dbReference type="ARBA" id="ARBA00011276"/>
    </source>
</evidence>
<dbReference type="GO" id="GO:0072546">
    <property type="term" value="C:EMC complex"/>
    <property type="evidence" value="ECO:0007669"/>
    <property type="project" value="InterPro"/>
</dbReference>
<feature type="domain" description="EMC1 first beta-propeller" evidence="14">
    <location>
        <begin position="81"/>
        <end position="458"/>
    </location>
</feature>
<keyword evidence="9 11" id="KW-0472">Membrane</keyword>
<dbReference type="KEGG" id="mgl:MGL_0923"/>
<reference evidence="15 16" key="1">
    <citation type="journal article" date="2007" name="Proc. Natl. Acad. Sci. U.S.A.">
        <title>Dandruff-associated Malassezia genomes reveal convergent and divergent virulence traits shared with plant and human fungal pathogens.</title>
        <authorList>
            <person name="Xu J."/>
            <person name="Saunders C.W."/>
            <person name="Hu P."/>
            <person name="Grant R.A."/>
            <person name="Boekhout T."/>
            <person name="Kuramae E.E."/>
            <person name="Kronstad J.W."/>
            <person name="Deangelis Y.M."/>
            <person name="Reeder N.L."/>
            <person name="Johnstone K.R."/>
            <person name="Leland M."/>
            <person name="Fieno A.M."/>
            <person name="Begley W.M."/>
            <person name="Sun Y."/>
            <person name="Lacey M.P."/>
            <person name="Chaudhary T."/>
            <person name="Keough T."/>
            <person name="Chu L."/>
            <person name="Sears R."/>
            <person name="Yuan B."/>
            <person name="Dawson T.L.Jr."/>
        </authorList>
    </citation>
    <scope>NUCLEOTIDE SEQUENCE [LARGE SCALE GENOMIC DNA]</scope>
    <source>
        <strain evidence="16">ATCC MYA-4612 / CBS 7966</strain>
    </source>
</reference>
<dbReference type="Proteomes" id="UP000008837">
    <property type="component" value="Unassembled WGS sequence"/>
</dbReference>
<comment type="similarity">
    <text evidence="2">Belongs to the EMC1 family.</text>
</comment>
<comment type="subcellular location">
    <subcellularLocation>
        <location evidence="1">Endoplasmic reticulum membrane</location>
        <topology evidence="1">Single-pass type I membrane protein</topology>
    </subcellularLocation>
</comment>
<comment type="caution">
    <text evidence="15">The sequence shown here is derived from an EMBL/GenBank/DDBJ whole genome shotgun (WGS) entry which is preliminary data.</text>
</comment>
<evidence type="ECO:0000256" key="2">
    <source>
        <dbReference type="ARBA" id="ARBA00007904"/>
    </source>
</evidence>
<dbReference type="OMA" id="SWAEVYH"/>
<evidence type="ECO:0000256" key="11">
    <source>
        <dbReference type="SAM" id="Phobius"/>
    </source>
</evidence>
<keyword evidence="6 12" id="KW-0732">Signal</keyword>
<evidence type="ECO:0000256" key="8">
    <source>
        <dbReference type="ARBA" id="ARBA00022989"/>
    </source>
</evidence>
<gene>
    <name evidence="15" type="ORF">MGL_0923</name>
</gene>
<dbReference type="Pfam" id="PF07774">
    <property type="entry name" value="EMC1_C"/>
    <property type="match status" value="1"/>
</dbReference>
<dbReference type="InParanoid" id="A8PVP6"/>
<dbReference type="InterPro" id="IPR058545">
    <property type="entry name" value="Beta-prop_EMC1_1st"/>
</dbReference>
<dbReference type="InterPro" id="IPR026895">
    <property type="entry name" value="EMC1"/>
</dbReference>
<evidence type="ECO:0000256" key="5">
    <source>
        <dbReference type="ARBA" id="ARBA00022692"/>
    </source>
</evidence>
<keyword evidence="8 11" id="KW-1133">Transmembrane helix</keyword>
<dbReference type="PANTHER" id="PTHR21573">
    <property type="entry name" value="ER MEMBRANE PROTEIN COMPLEX SUBUNIT 1"/>
    <property type="match status" value="1"/>
</dbReference>
<evidence type="ECO:0000256" key="4">
    <source>
        <dbReference type="ARBA" id="ARBA00020824"/>
    </source>
</evidence>
<dbReference type="RefSeq" id="XP_001731655.1">
    <property type="nucleotide sequence ID" value="XM_001731603.1"/>
</dbReference>
<evidence type="ECO:0000313" key="15">
    <source>
        <dbReference type="EMBL" id="EDP44441.1"/>
    </source>
</evidence>
<evidence type="ECO:0000256" key="6">
    <source>
        <dbReference type="ARBA" id="ARBA00022729"/>
    </source>
</evidence>
<evidence type="ECO:0000259" key="13">
    <source>
        <dbReference type="Pfam" id="PF07774"/>
    </source>
</evidence>
<dbReference type="OrthoDB" id="28092at2759"/>
<feature type="signal peptide" evidence="12">
    <location>
        <begin position="1"/>
        <end position="25"/>
    </location>
</feature>
<organism evidence="15 16">
    <name type="scientific">Malassezia globosa (strain ATCC MYA-4612 / CBS 7966)</name>
    <name type="common">Dandruff-associated fungus</name>
    <dbReference type="NCBI Taxonomy" id="425265"/>
    <lineage>
        <taxon>Eukaryota</taxon>
        <taxon>Fungi</taxon>
        <taxon>Dikarya</taxon>
        <taxon>Basidiomycota</taxon>
        <taxon>Ustilaginomycotina</taxon>
        <taxon>Malasseziomycetes</taxon>
        <taxon>Malasseziales</taxon>
        <taxon>Malasseziaceae</taxon>
        <taxon>Malassezia</taxon>
    </lineage>
</organism>
<dbReference type="InterPro" id="IPR011678">
    <property type="entry name" value="EMC1_C"/>
</dbReference>
<feature type="transmembrane region" description="Helical" evidence="11">
    <location>
        <begin position="1036"/>
        <end position="1054"/>
    </location>
</feature>
<keyword evidence="10" id="KW-0325">Glycoprotein</keyword>
<sequence length="1063" mass="117200">MLVRLVPVLVCAAVFLSLVPSQTCAYAFLQLLNPKKPSPPIVAHLSQYLGVPITDSDTPMRFLHPRMQRFIRDSQNVNDKASAAFVTLTDTGVLGALNPRDGGMAWRRLVDQDDHIRGLFSIDDDLLVVSSKNHLTARMLHGERGSIDWQYQTNDTIDGYPVYAASWTTGEFDALIVAGNKLHYVHGGNSTWVWQSSNENYRLLFATPYDNLVRIVGVVPSEDGHWSVDLTSLTIEGQVESAYVMGYTIENPDSIVLLPYRPRSHIDEKYHATEQGGPHIAWLASDGVIRAHRIIDGDVIIKEVRSNTSPYTDIQDVGLGNRGLFLARRADGTAEVIEVSAAGDMQSLWTFAEIAPDAVYDGALDREGNAYVMRMYYEPSQHMIQQHLFRADELTGDVRGVMTGLAFRYDYERHGPLRSAAAEVGKVSENTVSLRTVIVTASGSIQLIRDAKNEWSVEQGLSKPAKTLLVQLPEALLGRSAVSSRALPSWPLPFEALETESLMGRWVRHISELRHFPDALQAFARGPLYRGLQALGVYLEWILGHNPTEYVQKPTAGGPVLPRRPRPMDPPAQNSDTTLHHDRFGFDHLVLAASRYGKLYGINATLDGSNIVWEHAVVPYQQPQAVVNVTHLIQTRATNTLAHGVPVAPIVAVVAEVTMPQSVEDESDQSAEISMGELQTLVFKLNPLTGERVGPSNEPYVLCHGPAQDVYVFEEAVGAVCADGSVVSPKSHVGMHLVRSDAPHALKGIFLESLEVPTWRMAFAPSEKLVLMRDASRDHVASPGKVRGDRSVLYKYLNTHARLVLTFDTEAKSAHVYVVDVVSGDLVYHLVVPNVASDVMHATFVENWISVQYTGTNDDAPNMLLSVELFERETSGQSGLYSSSLVRAGSNETLAANAPPVAYAQIFALPFGVRAMETTRTNLGVASRSMVIATNQSDIVLVPRRLVDPRRPLGKPTPAEMEERLIPYRGMLLNDSLPLLTTMKDRAAHINMLRTSPTLLESSSIVLGTGIDWIYTIAAPSGQFDRLQASFNKPQLLLTIIGLVIGIMITQPLVRMRMLNARW</sequence>
<evidence type="ECO:0000256" key="10">
    <source>
        <dbReference type="ARBA" id="ARBA00023180"/>
    </source>
</evidence>
<evidence type="ECO:0000256" key="1">
    <source>
        <dbReference type="ARBA" id="ARBA00004115"/>
    </source>
</evidence>
<protein>
    <recommendedName>
        <fullName evidence="4">ER membrane protein complex subunit 1</fullName>
    </recommendedName>
</protein>
<feature type="domain" description="ER membrane protein complex subunit 1 C-terminal" evidence="13">
    <location>
        <begin position="846"/>
        <end position="1063"/>
    </location>
</feature>